<dbReference type="InterPro" id="IPR036259">
    <property type="entry name" value="MFS_trans_sf"/>
</dbReference>
<dbReference type="AlphaFoldDB" id="A0A7E4VRI5"/>
<dbReference type="WBParaSite" id="Pan_g24161.t1">
    <property type="protein sequence ID" value="Pan_g24161.t1"/>
    <property type="gene ID" value="Pan_g24161"/>
</dbReference>
<feature type="transmembrane region" description="Helical" evidence="5">
    <location>
        <begin position="422"/>
        <end position="445"/>
    </location>
</feature>
<dbReference type="InterPro" id="IPR020846">
    <property type="entry name" value="MFS_dom"/>
</dbReference>
<feature type="transmembrane region" description="Helical" evidence="5">
    <location>
        <begin position="110"/>
        <end position="133"/>
    </location>
</feature>
<keyword evidence="7" id="KW-1185">Reference proteome</keyword>
<organism evidence="7 8">
    <name type="scientific">Panagrellus redivivus</name>
    <name type="common">Microworm</name>
    <dbReference type="NCBI Taxonomy" id="6233"/>
    <lineage>
        <taxon>Eukaryota</taxon>
        <taxon>Metazoa</taxon>
        <taxon>Ecdysozoa</taxon>
        <taxon>Nematoda</taxon>
        <taxon>Chromadorea</taxon>
        <taxon>Rhabditida</taxon>
        <taxon>Tylenchina</taxon>
        <taxon>Panagrolaimomorpha</taxon>
        <taxon>Panagrolaimoidea</taxon>
        <taxon>Panagrolaimidae</taxon>
        <taxon>Panagrellus</taxon>
    </lineage>
</organism>
<dbReference type="InterPro" id="IPR045263">
    <property type="entry name" value="GLUT"/>
</dbReference>
<evidence type="ECO:0000313" key="7">
    <source>
        <dbReference type="Proteomes" id="UP000492821"/>
    </source>
</evidence>
<dbReference type="PROSITE" id="PS50850">
    <property type="entry name" value="MFS"/>
    <property type="match status" value="1"/>
</dbReference>
<accession>A0A7E4VRI5</accession>
<dbReference type="PROSITE" id="PS00217">
    <property type="entry name" value="SUGAR_TRANSPORT_2"/>
    <property type="match status" value="1"/>
</dbReference>
<evidence type="ECO:0000256" key="3">
    <source>
        <dbReference type="ARBA" id="ARBA00022989"/>
    </source>
</evidence>
<keyword evidence="4 5" id="KW-0472">Membrane</keyword>
<dbReference type="GO" id="GO:0015149">
    <property type="term" value="F:hexose transmembrane transporter activity"/>
    <property type="evidence" value="ECO:0007669"/>
    <property type="project" value="TreeGrafter"/>
</dbReference>
<name>A0A7E4VRI5_PANRE</name>
<evidence type="ECO:0000256" key="2">
    <source>
        <dbReference type="ARBA" id="ARBA00022692"/>
    </source>
</evidence>
<dbReference type="Proteomes" id="UP000492821">
    <property type="component" value="Unassembled WGS sequence"/>
</dbReference>
<feature type="transmembrane region" description="Helical" evidence="5">
    <location>
        <begin position="451"/>
        <end position="472"/>
    </location>
</feature>
<protein>
    <submittedName>
        <fullName evidence="8">MFS domain-containing protein</fullName>
    </submittedName>
</protein>
<feature type="domain" description="Major facilitator superfamily (MFS) profile" evidence="6">
    <location>
        <begin position="30"/>
        <end position="476"/>
    </location>
</feature>
<dbReference type="SUPFAM" id="SSF103473">
    <property type="entry name" value="MFS general substrate transporter"/>
    <property type="match status" value="1"/>
</dbReference>
<comment type="subcellular location">
    <subcellularLocation>
        <location evidence="1">Membrane</location>
        <topology evidence="1">Multi-pass membrane protein</topology>
    </subcellularLocation>
</comment>
<evidence type="ECO:0000256" key="1">
    <source>
        <dbReference type="ARBA" id="ARBA00004141"/>
    </source>
</evidence>
<evidence type="ECO:0000256" key="5">
    <source>
        <dbReference type="SAM" id="Phobius"/>
    </source>
</evidence>
<feature type="transmembrane region" description="Helical" evidence="5">
    <location>
        <begin position="139"/>
        <end position="160"/>
    </location>
</feature>
<evidence type="ECO:0000313" key="8">
    <source>
        <dbReference type="WBParaSite" id="Pan_g24161.t1"/>
    </source>
</evidence>
<dbReference type="InterPro" id="IPR005828">
    <property type="entry name" value="MFS_sugar_transport-like"/>
</dbReference>
<proteinExistence type="predicted"/>
<feature type="transmembrane region" description="Helical" evidence="5">
    <location>
        <begin position="202"/>
        <end position="223"/>
    </location>
</feature>
<evidence type="ECO:0000256" key="4">
    <source>
        <dbReference type="ARBA" id="ARBA00023136"/>
    </source>
</evidence>
<dbReference type="PANTHER" id="PTHR23503:SF50">
    <property type="entry name" value="MAJOR FACILITATOR SUPERFAMILY (MFS) PROFILE DOMAIN-CONTAINING PROTEIN"/>
    <property type="match status" value="1"/>
</dbReference>
<dbReference type="Gene3D" id="1.20.1250.20">
    <property type="entry name" value="MFS general substrate transporter like domains"/>
    <property type="match status" value="1"/>
</dbReference>
<keyword evidence="3 5" id="KW-1133">Transmembrane helix</keyword>
<reference evidence="8" key="2">
    <citation type="submission" date="2020-10" db="UniProtKB">
        <authorList>
            <consortium name="WormBaseParasite"/>
        </authorList>
    </citation>
    <scope>IDENTIFICATION</scope>
</reference>
<evidence type="ECO:0000259" key="6">
    <source>
        <dbReference type="PROSITE" id="PS50850"/>
    </source>
</evidence>
<feature type="transmembrane region" description="Helical" evidence="5">
    <location>
        <begin position="386"/>
        <end position="410"/>
    </location>
</feature>
<dbReference type="GO" id="GO:0016020">
    <property type="term" value="C:membrane"/>
    <property type="evidence" value="ECO:0007669"/>
    <property type="project" value="UniProtKB-SubCell"/>
</dbReference>
<feature type="transmembrane region" description="Helical" evidence="5">
    <location>
        <begin position="287"/>
        <end position="310"/>
    </location>
</feature>
<feature type="transmembrane region" description="Helical" evidence="5">
    <location>
        <begin position="26"/>
        <end position="46"/>
    </location>
</feature>
<dbReference type="PANTHER" id="PTHR23503">
    <property type="entry name" value="SOLUTE CARRIER FAMILY 2"/>
    <property type="match status" value="1"/>
</dbReference>
<feature type="transmembrane region" description="Helical" evidence="5">
    <location>
        <begin position="353"/>
        <end position="374"/>
    </location>
</feature>
<feature type="transmembrane region" description="Helical" evidence="5">
    <location>
        <begin position="316"/>
        <end position="341"/>
    </location>
</feature>
<dbReference type="Pfam" id="PF00083">
    <property type="entry name" value="Sugar_tr"/>
    <property type="match status" value="1"/>
</dbReference>
<dbReference type="InterPro" id="IPR005829">
    <property type="entry name" value="Sugar_transporter_CS"/>
</dbReference>
<sequence>MELWRDSIVREELQDYLSLFRNPSKLIISIQLISILSVIPVGYHMIALNVPADVIQESMKNHSSLGGIAFHFDMHLDVLWAIIVASQAVGAFVGCFYISGVERKWGTKRGLMVVNNVILIIASILLFMSQYYLITMLLILGRFLIGIYTGFACALVPIFIQELSPKERKGALSCFVHIGVCAGAALGGLFSIDFLLGNASTWHLLLAFPGIIAIGLIIYSQFLPDCPNYLLQRGEHATAAEAIRFFYDVDEENDDAAILQYKQVVTQAPKQISLNAAFYDPQIRTGVFLGMLVSAAQILSGCMATVSYSTSMFEKVAFMSIIIPFIPALGSVFSILLTLPALRFVKTVPRKELLIDTLIICAIANYLMMITTLISENVVDGTWASVAFGFTFIILGVGYNVGVGPVSYFIPGELVPAKAAGIAYSCSVAINWLVTMITNFIYYPLFQAAGGWSYLIFAIPTTITVIIIKYYLPEDAGVPTPPAEKLVLMCNVQQDYFDLMEDEERRVYGTFDSGLGDEVSLSTNTSQIFH</sequence>
<keyword evidence="2 5" id="KW-0812">Transmembrane</keyword>
<feature type="transmembrane region" description="Helical" evidence="5">
    <location>
        <begin position="78"/>
        <end position="98"/>
    </location>
</feature>
<feature type="transmembrane region" description="Helical" evidence="5">
    <location>
        <begin position="172"/>
        <end position="196"/>
    </location>
</feature>
<reference evidence="7" key="1">
    <citation type="journal article" date="2013" name="Genetics">
        <title>The draft genome and transcriptome of Panagrellus redivivus are shaped by the harsh demands of a free-living lifestyle.</title>
        <authorList>
            <person name="Srinivasan J."/>
            <person name="Dillman A.R."/>
            <person name="Macchietto M.G."/>
            <person name="Heikkinen L."/>
            <person name="Lakso M."/>
            <person name="Fracchia K.M."/>
            <person name="Antoshechkin I."/>
            <person name="Mortazavi A."/>
            <person name="Wong G."/>
            <person name="Sternberg P.W."/>
        </authorList>
    </citation>
    <scope>NUCLEOTIDE SEQUENCE [LARGE SCALE GENOMIC DNA]</scope>
    <source>
        <strain evidence="7">MT8872</strain>
    </source>
</reference>